<keyword evidence="3" id="KW-0813">Transport</keyword>
<comment type="caution">
    <text evidence="9">The sequence shown here is derived from an EMBL/GenBank/DDBJ whole genome shotgun (WGS) entry which is preliminary data.</text>
</comment>
<comment type="subcellular location">
    <subcellularLocation>
        <location evidence="1">Cell membrane</location>
        <topology evidence="1">Multi-pass membrane protein</topology>
    </subcellularLocation>
</comment>
<evidence type="ECO:0000256" key="2">
    <source>
        <dbReference type="ARBA" id="ARBA00009765"/>
    </source>
</evidence>
<dbReference type="GO" id="GO:0050897">
    <property type="term" value="F:cobalt ion binding"/>
    <property type="evidence" value="ECO:0007669"/>
    <property type="project" value="TreeGrafter"/>
</dbReference>
<sequence length="343" mass="38019">MAGELVGHSVTVTAPSCPTETRLYAKGRLVAEGFPADRAPGLLAEHSDAVLWLDLYRPGAADLAVVAEQFQLHPLAVEDATEEHERPKLDRYPQHIFLNVYAVDVSTEPDDPPFGKTEISAFVTDRVLITVRKSPSDTHKFVERWDSDAELAESGGVAFLLHGLLDVIVDGQVAAAQRLDVAMDGVEDALLEEGGAARPVRMHGLRLRKTVAAIRRAIEPMPEVIAESMRKDLGLVDDEMRPYFRDVEDHARQAGNQVEHLRDRIEGLLQADLAEQGNVLNDTTRKLAAWAAVITVPTFITGYFGQNLPYPGYDKAWGYVQSMLLIVLSAGGLWLYLRRRHWL</sequence>
<evidence type="ECO:0000256" key="3">
    <source>
        <dbReference type="ARBA" id="ARBA00022448"/>
    </source>
</evidence>
<evidence type="ECO:0000256" key="8">
    <source>
        <dbReference type="SAM" id="Phobius"/>
    </source>
</evidence>
<dbReference type="EMBL" id="BOMM01000049">
    <property type="protein sequence ID" value="GIE13621.1"/>
    <property type="molecule type" value="Genomic_DNA"/>
</dbReference>
<dbReference type="InterPro" id="IPR045863">
    <property type="entry name" value="CorA_TM1_TM2"/>
</dbReference>
<evidence type="ECO:0000313" key="10">
    <source>
        <dbReference type="Proteomes" id="UP000598174"/>
    </source>
</evidence>
<reference evidence="9" key="1">
    <citation type="submission" date="2021-01" db="EMBL/GenBank/DDBJ databases">
        <title>Whole genome shotgun sequence of Actinoplanes ferrugineus NBRC 15555.</title>
        <authorList>
            <person name="Komaki H."/>
            <person name="Tamura T."/>
        </authorList>
    </citation>
    <scope>NUCLEOTIDE SEQUENCE</scope>
    <source>
        <strain evidence="9">NBRC 15555</strain>
    </source>
</reference>
<keyword evidence="7 8" id="KW-0472">Membrane</keyword>
<dbReference type="InterPro" id="IPR045861">
    <property type="entry name" value="CorA_cytoplasmic_dom"/>
</dbReference>
<evidence type="ECO:0000256" key="6">
    <source>
        <dbReference type="ARBA" id="ARBA00022989"/>
    </source>
</evidence>
<accession>A0A919MBG0</accession>
<keyword evidence="10" id="KW-1185">Reference proteome</keyword>
<dbReference type="PANTHER" id="PTHR46494">
    <property type="entry name" value="CORA FAMILY METAL ION TRANSPORTER (EUROFUNG)"/>
    <property type="match status" value="1"/>
</dbReference>
<dbReference type="PANTHER" id="PTHR46494:SF1">
    <property type="entry name" value="CORA FAMILY METAL ION TRANSPORTER (EUROFUNG)"/>
    <property type="match status" value="1"/>
</dbReference>
<protein>
    <submittedName>
        <fullName evidence="9">Magnesium transporter CorA</fullName>
    </submittedName>
</protein>
<dbReference type="InterPro" id="IPR002523">
    <property type="entry name" value="MgTranspt_CorA/ZnTranspt_ZntB"/>
</dbReference>
<dbReference type="GO" id="GO:0000287">
    <property type="term" value="F:magnesium ion binding"/>
    <property type="evidence" value="ECO:0007669"/>
    <property type="project" value="TreeGrafter"/>
</dbReference>
<dbReference type="GO" id="GO:0005886">
    <property type="term" value="C:plasma membrane"/>
    <property type="evidence" value="ECO:0007669"/>
    <property type="project" value="UniProtKB-SubCell"/>
</dbReference>
<dbReference type="GO" id="GO:0015095">
    <property type="term" value="F:magnesium ion transmembrane transporter activity"/>
    <property type="evidence" value="ECO:0007669"/>
    <property type="project" value="TreeGrafter"/>
</dbReference>
<proteinExistence type="inferred from homology"/>
<feature type="transmembrane region" description="Helical" evidence="8">
    <location>
        <begin position="287"/>
        <end position="304"/>
    </location>
</feature>
<evidence type="ECO:0000256" key="7">
    <source>
        <dbReference type="ARBA" id="ARBA00023136"/>
    </source>
</evidence>
<dbReference type="Gene3D" id="3.30.460.20">
    <property type="entry name" value="CorA soluble domain-like"/>
    <property type="match status" value="1"/>
</dbReference>
<dbReference type="Proteomes" id="UP000598174">
    <property type="component" value="Unassembled WGS sequence"/>
</dbReference>
<evidence type="ECO:0000256" key="1">
    <source>
        <dbReference type="ARBA" id="ARBA00004651"/>
    </source>
</evidence>
<evidence type="ECO:0000313" key="9">
    <source>
        <dbReference type="EMBL" id="GIE13621.1"/>
    </source>
</evidence>
<name>A0A919MBG0_9ACTN</name>
<dbReference type="AlphaFoldDB" id="A0A919MBG0"/>
<dbReference type="Gene3D" id="1.20.58.340">
    <property type="entry name" value="Magnesium transport protein CorA, transmembrane region"/>
    <property type="match status" value="2"/>
</dbReference>
<dbReference type="Pfam" id="PF01544">
    <property type="entry name" value="CorA"/>
    <property type="match status" value="1"/>
</dbReference>
<gene>
    <name evidence="9" type="ORF">Afe05nite_54610</name>
</gene>
<feature type="transmembrane region" description="Helical" evidence="8">
    <location>
        <begin position="316"/>
        <end position="337"/>
    </location>
</feature>
<dbReference type="CDD" id="cd12822">
    <property type="entry name" value="TmCorA-like"/>
    <property type="match status" value="1"/>
</dbReference>
<organism evidence="9 10">
    <name type="scientific">Paractinoplanes ferrugineus</name>
    <dbReference type="NCBI Taxonomy" id="113564"/>
    <lineage>
        <taxon>Bacteria</taxon>
        <taxon>Bacillati</taxon>
        <taxon>Actinomycetota</taxon>
        <taxon>Actinomycetes</taxon>
        <taxon>Micromonosporales</taxon>
        <taxon>Micromonosporaceae</taxon>
        <taxon>Paractinoplanes</taxon>
    </lineage>
</organism>
<dbReference type="SUPFAM" id="SSF143865">
    <property type="entry name" value="CorA soluble domain-like"/>
    <property type="match status" value="1"/>
</dbReference>
<keyword evidence="4" id="KW-1003">Cell membrane</keyword>
<evidence type="ECO:0000256" key="5">
    <source>
        <dbReference type="ARBA" id="ARBA00022692"/>
    </source>
</evidence>
<dbReference type="SUPFAM" id="SSF144083">
    <property type="entry name" value="Magnesium transport protein CorA, transmembrane region"/>
    <property type="match status" value="1"/>
</dbReference>
<dbReference type="GO" id="GO:0015087">
    <property type="term" value="F:cobalt ion transmembrane transporter activity"/>
    <property type="evidence" value="ECO:0007669"/>
    <property type="project" value="TreeGrafter"/>
</dbReference>
<keyword evidence="5 8" id="KW-0812">Transmembrane</keyword>
<evidence type="ECO:0000256" key="4">
    <source>
        <dbReference type="ARBA" id="ARBA00022475"/>
    </source>
</evidence>
<comment type="similarity">
    <text evidence="2">Belongs to the CorA metal ion transporter (MIT) (TC 1.A.35) family.</text>
</comment>
<keyword evidence="6 8" id="KW-1133">Transmembrane helix</keyword>